<dbReference type="OrthoDB" id="983030at2"/>
<evidence type="ECO:0008006" key="3">
    <source>
        <dbReference type="Google" id="ProtNLM"/>
    </source>
</evidence>
<accession>A0A501WCQ9</accession>
<dbReference type="RefSeq" id="WP_140620636.1">
    <property type="nucleotide sequence ID" value="NZ_VFRQ01000003.1"/>
</dbReference>
<dbReference type="AlphaFoldDB" id="A0A501WCQ9"/>
<evidence type="ECO:0000313" key="2">
    <source>
        <dbReference type="Proteomes" id="UP000316727"/>
    </source>
</evidence>
<name>A0A501WCQ9_9BACT</name>
<comment type="caution">
    <text evidence="1">The sequence shown here is derived from an EMBL/GenBank/DDBJ whole genome shotgun (WGS) entry which is preliminary data.</text>
</comment>
<protein>
    <recommendedName>
        <fullName evidence="3">DNA topoisomerase IV</fullName>
    </recommendedName>
</protein>
<proteinExistence type="predicted"/>
<sequence>MLYLLSLILIGYTSFSTNTCQSIKSGTFKTVSHIEGAAPITTIIERVGDIQYERSEQLGAAYKFKVEWINDCTYTLTWLETIKDENNFGYPEEMVLTIEVLEVNADYYIQSASSNLFDDKIEGRVEIIK</sequence>
<dbReference type="EMBL" id="VFRQ01000003">
    <property type="protein sequence ID" value="TPE44637.1"/>
    <property type="molecule type" value="Genomic_DNA"/>
</dbReference>
<dbReference type="Proteomes" id="UP000316727">
    <property type="component" value="Unassembled WGS sequence"/>
</dbReference>
<evidence type="ECO:0000313" key="1">
    <source>
        <dbReference type="EMBL" id="TPE44637.1"/>
    </source>
</evidence>
<organism evidence="1 2">
    <name type="scientific">Pontibacter mangrovi</name>
    <dbReference type="NCBI Taxonomy" id="2589816"/>
    <lineage>
        <taxon>Bacteria</taxon>
        <taxon>Pseudomonadati</taxon>
        <taxon>Bacteroidota</taxon>
        <taxon>Cytophagia</taxon>
        <taxon>Cytophagales</taxon>
        <taxon>Hymenobacteraceae</taxon>
        <taxon>Pontibacter</taxon>
    </lineage>
</organism>
<gene>
    <name evidence="1" type="ORF">FJM65_06295</name>
</gene>
<reference evidence="1 2" key="1">
    <citation type="submission" date="2019-06" db="EMBL/GenBank/DDBJ databases">
        <title>A novel bacterium of genus Pontibacter, isolated from marine sediment.</title>
        <authorList>
            <person name="Huang H."/>
            <person name="Mo K."/>
            <person name="Hu Y."/>
        </authorList>
    </citation>
    <scope>NUCLEOTIDE SEQUENCE [LARGE SCALE GENOMIC DNA]</scope>
    <source>
        <strain evidence="1 2">HB172049</strain>
    </source>
</reference>
<keyword evidence="2" id="KW-1185">Reference proteome</keyword>